<reference evidence="2 3" key="1">
    <citation type="submission" date="2019-03" db="EMBL/GenBank/DDBJ databases">
        <title>Genomic Encyclopedia of Type Strains, Phase IV (KMG-IV): sequencing the most valuable type-strain genomes for metagenomic binning, comparative biology and taxonomic classification.</title>
        <authorList>
            <person name="Goeker M."/>
        </authorList>
    </citation>
    <scope>NUCLEOTIDE SEQUENCE [LARGE SCALE GENOMIC DNA]</scope>
    <source>
        <strain evidence="2 3">DSM 45934</strain>
    </source>
</reference>
<organism evidence="2 3">
    <name type="scientific">Actinocrispum wychmicini</name>
    <dbReference type="NCBI Taxonomy" id="1213861"/>
    <lineage>
        <taxon>Bacteria</taxon>
        <taxon>Bacillati</taxon>
        <taxon>Actinomycetota</taxon>
        <taxon>Actinomycetes</taxon>
        <taxon>Pseudonocardiales</taxon>
        <taxon>Pseudonocardiaceae</taxon>
        <taxon>Actinocrispum</taxon>
    </lineage>
</organism>
<dbReference type="AlphaFoldDB" id="A0A4R2IPG4"/>
<dbReference type="EMBL" id="SLWS01000020">
    <property type="protein sequence ID" value="TCO45878.1"/>
    <property type="molecule type" value="Genomic_DNA"/>
</dbReference>
<protein>
    <submittedName>
        <fullName evidence="2">Uncharacterized protein</fullName>
    </submittedName>
</protein>
<accession>A0A4R2IPG4</accession>
<sequence>MRRRTFAIGAMTALGTSLAGNGLARAVTPTLSQFPPPPLPLGVPANIADILSKVTNLNDLLLLAGQTRIDGAVAWEASDITVYADMPGNPMPDKLPHGAELIHYTGLRASRLVRTGDLTLTRLSRILYVPVDPRTGNRITTWRNPVDGKERPVPPTFLRTAKRVSTLGEGRLAVGTPDAASAPGAIAPSVRGNLSWNVPLRQAHSLAEKFGITDDFGFGNHYTRLVSGQIAAPLLGTLPVLPVVVSAAANSSTIQPFPPETALAESDVRGRGLYAETAQSISDLQQAAPWLRELVTTTYPDLLTPPTSAETEWDDNRWVAFHREQLAPHGLTWREWCDRTPVT</sequence>
<feature type="chain" id="PRO_5038742814" evidence="1">
    <location>
        <begin position="20"/>
        <end position="343"/>
    </location>
</feature>
<keyword evidence="1" id="KW-0732">Signal</keyword>
<evidence type="ECO:0000256" key="1">
    <source>
        <dbReference type="SAM" id="SignalP"/>
    </source>
</evidence>
<proteinExistence type="predicted"/>
<dbReference type="Proteomes" id="UP000295680">
    <property type="component" value="Unassembled WGS sequence"/>
</dbReference>
<gene>
    <name evidence="2" type="ORF">EV192_12064</name>
</gene>
<keyword evidence="3" id="KW-1185">Reference proteome</keyword>
<feature type="signal peptide" evidence="1">
    <location>
        <begin position="1"/>
        <end position="19"/>
    </location>
</feature>
<comment type="caution">
    <text evidence="2">The sequence shown here is derived from an EMBL/GenBank/DDBJ whole genome shotgun (WGS) entry which is preliminary data.</text>
</comment>
<name>A0A4R2IPG4_9PSEU</name>
<dbReference type="RefSeq" id="WP_132126075.1">
    <property type="nucleotide sequence ID" value="NZ_SLWS01000020.1"/>
</dbReference>
<evidence type="ECO:0000313" key="3">
    <source>
        <dbReference type="Proteomes" id="UP000295680"/>
    </source>
</evidence>
<dbReference type="OrthoDB" id="3805175at2"/>
<evidence type="ECO:0000313" key="2">
    <source>
        <dbReference type="EMBL" id="TCO45878.1"/>
    </source>
</evidence>